<comment type="function">
    <text evidence="3">Catalyzes the isomerization between 2-isopropylmalate and 3-isopropylmalate, via the formation of 2-isopropylmaleate.</text>
</comment>
<dbReference type="OrthoDB" id="6505at2157"/>
<dbReference type="EC" id="4.2.1.33" evidence="3"/>
<proteinExistence type="inferred from homology"/>
<dbReference type="HAMAP" id="MF_01032">
    <property type="entry name" value="LeuD_type2"/>
    <property type="match status" value="1"/>
</dbReference>
<keyword evidence="3" id="KW-0100">Branched-chain amino acid biosynthesis</keyword>
<name>A0A1V0N6G2_9ARCH</name>
<dbReference type="GeneID" id="31677328"/>
<dbReference type="Gene3D" id="3.20.19.10">
    <property type="entry name" value="Aconitase, domain 4"/>
    <property type="match status" value="1"/>
</dbReference>
<dbReference type="InterPro" id="IPR050075">
    <property type="entry name" value="LeuD"/>
</dbReference>
<dbReference type="InterPro" id="IPR000573">
    <property type="entry name" value="AconitaseA/IPMdHydase_ssu_swvl"/>
</dbReference>
<dbReference type="GO" id="GO:0009098">
    <property type="term" value="P:L-leucine biosynthetic process"/>
    <property type="evidence" value="ECO:0007669"/>
    <property type="project" value="UniProtKB-UniRule"/>
</dbReference>
<keyword evidence="3" id="KW-0028">Amino-acid biosynthesis</keyword>
<comment type="similarity">
    <text evidence="1 3">Belongs to the LeuD family. LeuD type 2 subfamily.</text>
</comment>
<dbReference type="InterPro" id="IPR033940">
    <property type="entry name" value="IPMI_Swivel"/>
</dbReference>
<evidence type="ECO:0000256" key="3">
    <source>
        <dbReference type="HAMAP-Rule" id="MF_01032"/>
    </source>
</evidence>
<evidence type="ECO:0000256" key="2">
    <source>
        <dbReference type="ARBA" id="ARBA00023239"/>
    </source>
</evidence>
<comment type="pathway">
    <text evidence="3">Amino-acid biosynthesis; L-leucine biosynthesis; L-leucine from 3-methyl-2-oxobutanoate: step 2/4.</text>
</comment>
<gene>
    <name evidence="5" type="primary">lysU</name>
    <name evidence="3" type="synonym">leuD</name>
    <name evidence="5" type="ORF">FAD_1838</name>
</gene>
<reference evidence="5 6" key="1">
    <citation type="submission" date="2011-10" db="EMBL/GenBank/DDBJ databases">
        <title>Metabolic and evolutionary patterns in the extreme acidophile Ferroplasma acidiphilum.</title>
        <authorList>
            <person name="Golyshina O.V."/>
            <person name="Kozyavkin S.A."/>
            <person name="Tatusov R.L."/>
            <person name="Slesarev A.I."/>
            <person name="Golyshin P.N."/>
        </authorList>
    </citation>
    <scope>NUCLEOTIDE SEQUENCE [LARGE SCALE GENOMIC DNA]</scope>
    <source>
        <strain evidence="6">Y</strain>
    </source>
</reference>
<evidence type="ECO:0000259" key="4">
    <source>
        <dbReference type="Pfam" id="PF00694"/>
    </source>
</evidence>
<organism evidence="5 6">
    <name type="scientific">Ferroplasma acidiphilum</name>
    <dbReference type="NCBI Taxonomy" id="74969"/>
    <lineage>
        <taxon>Archaea</taxon>
        <taxon>Methanobacteriati</taxon>
        <taxon>Thermoplasmatota</taxon>
        <taxon>Thermoplasmata</taxon>
        <taxon>Thermoplasmatales</taxon>
        <taxon>Ferroplasmaceae</taxon>
        <taxon>Ferroplasma</taxon>
    </lineage>
</organism>
<dbReference type="SUPFAM" id="SSF52016">
    <property type="entry name" value="LeuD/IlvD-like"/>
    <property type="match status" value="1"/>
</dbReference>
<dbReference type="EMBL" id="CP015363">
    <property type="protein sequence ID" value="ARD85675.1"/>
    <property type="molecule type" value="Genomic_DNA"/>
</dbReference>
<dbReference type="Pfam" id="PF00694">
    <property type="entry name" value="Aconitase_C"/>
    <property type="match status" value="1"/>
</dbReference>
<keyword evidence="3" id="KW-0432">Leucine biosynthesis</keyword>
<keyword evidence="2 3" id="KW-0456">Lyase</keyword>
<keyword evidence="6" id="KW-1185">Reference proteome</keyword>
<dbReference type="Proteomes" id="UP000192050">
    <property type="component" value="Chromosome"/>
</dbReference>
<dbReference type="UniPathway" id="UPA00048">
    <property type="reaction ID" value="UER00071"/>
</dbReference>
<dbReference type="STRING" id="74969.FAD_1838"/>
<dbReference type="KEGG" id="fai:FAD_1838"/>
<dbReference type="InterPro" id="IPR015928">
    <property type="entry name" value="Aconitase/3IPM_dehydase_swvl"/>
</dbReference>
<feature type="domain" description="Aconitase A/isopropylmalate dehydratase small subunit swivel" evidence="4">
    <location>
        <begin position="43"/>
        <end position="104"/>
    </location>
</feature>
<sequence>MVNNIKGRAIVLGDNVDTDQIIPAKYLNTSEPDKLAPHFMENEYPDLAANIMKGDIIVAGKNFGSGSSREHAVITIKGLGISCIIAESFARIFFRNAINTGIPVIEAKIEATEYGEISIDFDKSIIMHNGITTQFKEYPEFLRNIIDSKGLVNYVWSGKW</sequence>
<dbReference type="CDD" id="cd01577">
    <property type="entry name" value="IPMI_Swivel"/>
    <property type="match status" value="1"/>
</dbReference>
<dbReference type="GO" id="GO:0003861">
    <property type="term" value="F:3-isopropylmalate dehydratase activity"/>
    <property type="evidence" value="ECO:0007669"/>
    <property type="project" value="UniProtKB-UniRule"/>
</dbReference>
<evidence type="ECO:0000313" key="5">
    <source>
        <dbReference type="EMBL" id="ARD85675.1"/>
    </source>
</evidence>
<dbReference type="AlphaFoldDB" id="A0A1V0N6G2"/>
<dbReference type="InterPro" id="IPR011827">
    <property type="entry name" value="LeuD_type2/HacB/DmdB"/>
</dbReference>
<evidence type="ECO:0000313" key="6">
    <source>
        <dbReference type="Proteomes" id="UP000192050"/>
    </source>
</evidence>
<dbReference type="PANTHER" id="PTHR43345:SF2">
    <property type="entry name" value="3-ISOPROPYLMALATE DEHYDRATASE SMALL SUBUNIT 1"/>
    <property type="match status" value="1"/>
</dbReference>
<dbReference type="RefSeq" id="WP_081143116.1">
    <property type="nucleotide sequence ID" value="NZ_CP015363.1"/>
</dbReference>
<dbReference type="PANTHER" id="PTHR43345">
    <property type="entry name" value="3-ISOPROPYLMALATE DEHYDRATASE SMALL SUBUNIT 2-RELATED-RELATED"/>
    <property type="match status" value="1"/>
</dbReference>
<protein>
    <recommendedName>
        <fullName evidence="3">3-isopropylmalate dehydratase small subunit</fullName>
        <ecNumber evidence="3">4.2.1.33</ecNumber>
    </recommendedName>
    <alternativeName>
        <fullName evidence="3">Alpha-IPM isomerase</fullName>
        <shortName evidence="3">IPMI</shortName>
    </alternativeName>
    <alternativeName>
        <fullName evidence="3">Isopropylmalate isomerase</fullName>
    </alternativeName>
</protein>
<accession>A0A1V0N6G2</accession>
<comment type="catalytic activity">
    <reaction evidence="3">
        <text>(2R,3S)-3-isopropylmalate = (2S)-2-isopropylmalate</text>
        <dbReference type="Rhea" id="RHEA:32287"/>
        <dbReference type="ChEBI" id="CHEBI:1178"/>
        <dbReference type="ChEBI" id="CHEBI:35121"/>
        <dbReference type="EC" id="4.2.1.33"/>
    </reaction>
</comment>
<dbReference type="NCBIfam" id="TIGR02087">
    <property type="entry name" value="LEUD_arch"/>
    <property type="match status" value="1"/>
</dbReference>
<comment type="subunit">
    <text evidence="3">Heterodimer of LeuC and LeuD.</text>
</comment>
<evidence type="ECO:0000256" key="1">
    <source>
        <dbReference type="ARBA" id="ARBA00009869"/>
    </source>
</evidence>